<dbReference type="STRING" id="216463.VC81_01165"/>
<dbReference type="InterPro" id="IPR036165">
    <property type="entry name" value="YefM-like_sf"/>
</dbReference>
<dbReference type="PATRIC" id="fig|216463.3.peg.2022"/>
<keyword evidence="6" id="KW-1185">Reference proteome</keyword>
<proteinExistence type="inferred from homology"/>
<sequence length="85" mass="9347">MTKIVSAQEAQAQLTDLTQAVATSHDPVIIHQADPTQDAVLLNKHDYDAMCETLALIQAGSLAAVRHRFAADDDWTTMEQPDSNW</sequence>
<dbReference type="EMBL" id="BJZI01000041">
    <property type="protein sequence ID" value="GEO67680.1"/>
    <property type="molecule type" value="Genomic_DNA"/>
</dbReference>
<comment type="caution">
    <text evidence="4">The sequence shown here is derived from an EMBL/GenBank/DDBJ whole genome shotgun (WGS) entry which is preliminary data.</text>
</comment>
<dbReference type="AlphaFoldDB" id="A0A0F3RVB0"/>
<dbReference type="SUPFAM" id="SSF143120">
    <property type="entry name" value="YefM-like"/>
    <property type="match status" value="1"/>
</dbReference>
<organism evidence="4 5">
    <name type="scientific">Levilactobacillus spicheri</name>
    <dbReference type="NCBI Taxonomy" id="216463"/>
    <lineage>
        <taxon>Bacteria</taxon>
        <taxon>Bacillati</taxon>
        <taxon>Bacillota</taxon>
        <taxon>Bacilli</taxon>
        <taxon>Lactobacillales</taxon>
        <taxon>Lactobacillaceae</taxon>
        <taxon>Levilactobacillus</taxon>
    </lineage>
</organism>
<evidence type="ECO:0000256" key="2">
    <source>
        <dbReference type="RuleBase" id="RU362080"/>
    </source>
</evidence>
<evidence type="ECO:0000256" key="1">
    <source>
        <dbReference type="ARBA" id="ARBA00009981"/>
    </source>
</evidence>
<comment type="function">
    <text evidence="2">Antitoxin component of a type II toxin-antitoxin (TA) system.</text>
</comment>
<reference evidence="3 6" key="2">
    <citation type="submission" date="2019-07" db="EMBL/GenBank/DDBJ databases">
        <title>Whole genome shotgun sequence of Lactobacillus spicheri NBRC 107155.</title>
        <authorList>
            <person name="Hosoyama A."/>
            <person name="Uohara A."/>
            <person name="Ohji S."/>
            <person name="Ichikawa N."/>
        </authorList>
    </citation>
    <scope>NUCLEOTIDE SEQUENCE [LARGE SCALE GENOMIC DNA]</scope>
    <source>
        <strain evidence="3 6">NBRC 107155</strain>
    </source>
</reference>
<accession>A0A0F3RVB0</accession>
<reference evidence="4 5" key="1">
    <citation type="submission" date="2015-03" db="EMBL/GenBank/DDBJ databases">
        <authorList>
            <person name="Zheng J."/>
            <person name="Ganezle M."/>
        </authorList>
    </citation>
    <scope>NUCLEOTIDE SEQUENCE [LARGE SCALE GENOMIC DNA]</scope>
    <source>
        <strain evidence="4 5">LP38</strain>
    </source>
</reference>
<comment type="similarity">
    <text evidence="1 2">Belongs to the phD/YefM antitoxin family.</text>
</comment>
<evidence type="ECO:0000313" key="3">
    <source>
        <dbReference type="EMBL" id="GEO67680.1"/>
    </source>
</evidence>
<dbReference type="Pfam" id="PF02604">
    <property type="entry name" value="PhdYeFM_antitox"/>
    <property type="match status" value="1"/>
</dbReference>
<dbReference type="InterPro" id="IPR006442">
    <property type="entry name" value="Antitoxin_Phd/YefM"/>
</dbReference>
<dbReference type="Gene3D" id="3.40.1620.10">
    <property type="entry name" value="YefM-like domain"/>
    <property type="match status" value="1"/>
</dbReference>
<dbReference type="Proteomes" id="UP000321691">
    <property type="component" value="Unassembled WGS sequence"/>
</dbReference>
<protein>
    <recommendedName>
        <fullName evidence="2">Antitoxin</fullName>
    </recommendedName>
</protein>
<dbReference type="RefSeq" id="WP_045806316.1">
    <property type="nucleotide sequence ID" value="NZ_BJZI01000041.1"/>
</dbReference>
<name>A0A0F3RVB0_9LACO</name>
<dbReference type="Proteomes" id="UP000033491">
    <property type="component" value="Unassembled WGS sequence"/>
</dbReference>
<evidence type="ECO:0000313" key="5">
    <source>
        <dbReference type="Proteomes" id="UP000033491"/>
    </source>
</evidence>
<dbReference type="EMBL" id="JZCR01000003">
    <property type="protein sequence ID" value="KJW13820.1"/>
    <property type="molecule type" value="Genomic_DNA"/>
</dbReference>
<evidence type="ECO:0000313" key="4">
    <source>
        <dbReference type="EMBL" id="KJW13820.1"/>
    </source>
</evidence>
<gene>
    <name evidence="3" type="ORF">LSP04_20990</name>
    <name evidence="4" type="ORF">VC81_01165</name>
</gene>
<evidence type="ECO:0000313" key="6">
    <source>
        <dbReference type="Proteomes" id="UP000321691"/>
    </source>
</evidence>
<dbReference type="NCBIfam" id="TIGR01552">
    <property type="entry name" value="phd_fam"/>
    <property type="match status" value="1"/>
</dbReference>